<dbReference type="EMBL" id="NAJO01000044">
    <property type="protein sequence ID" value="OQN98713.1"/>
    <property type="molecule type" value="Genomic_DNA"/>
</dbReference>
<feature type="region of interest" description="Disordered" evidence="1">
    <location>
        <begin position="1"/>
        <end position="22"/>
    </location>
</feature>
<organism evidence="2 3">
    <name type="scientific">Cryoendolithus antarcticus</name>
    <dbReference type="NCBI Taxonomy" id="1507870"/>
    <lineage>
        <taxon>Eukaryota</taxon>
        <taxon>Fungi</taxon>
        <taxon>Dikarya</taxon>
        <taxon>Ascomycota</taxon>
        <taxon>Pezizomycotina</taxon>
        <taxon>Dothideomycetes</taxon>
        <taxon>Dothideomycetidae</taxon>
        <taxon>Cladosporiales</taxon>
        <taxon>Cladosporiaceae</taxon>
        <taxon>Cryoendolithus</taxon>
    </lineage>
</organism>
<proteinExistence type="predicted"/>
<protein>
    <submittedName>
        <fullName evidence="2">Uncharacterized protein</fullName>
    </submittedName>
</protein>
<evidence type="ECO:0000256" key="1">
    <source>
        <dbReference type="SAM" id="MobiDB-lite"/>
    </source>
</evidence>
<dbReference type="InParanoid" id="A0A1V8SHZ8"/>
<keyword evidence="3" id="KW-1185">Reference proteome</keyword>
<name>A0A1V8SHZ8_9PEZI</name>
<evidence type="ECO:0000313" key="2">
    <source>
        <dbReference type="EMBL" id="OQN98713.1"/>
    </source>
</evidence>
<sequence>MSEPNPLRSAKTTSTQATYCGPDHTTSLHHSIYESIFEAFRKNEHVRALWNAAGQLLPDGVRALAKSVTAIIMSAHDHSEGGEWIWDHEVMSEAIWQAQSCELAATLDSLPLAAGFEIVRSLSEKLLRRVDVLQGGLPGETGRLVESIDKGVMECPAADCHCHDGTAQSACMITGPLQADKSRAPVPSMSGDGKSGGDSADDAMQERLYVLVFASIERKLNLILHRHASELRARSSYSVADCRDAMIGEH</sequence>
<reference evidence="3" key="1">
    <citation type="submission" date="2017-03" db="EMBL/GenBank/DDBJ databases">
        <title>Genomes of endolithic fungi from Antarctica.</title>
        <authorList>
            <person name="Coleine C."/>
            <person name="Masonjones S."/>
            <person name="Stajich J.E."/>
        </authorList>
    </citation>
    <scope>NUCLEOTIDE SEQUENCE [LARGE SCALE GENOMIC DNA]</scope>
    <source>
        <strain evidence="3">CCFEE 5527</strain>
    </source>
</reference>
<accession>A0A1V8SHZ8</accession>
<evidence type="ECO:0000313" key="3">
    <source>
        <dbReference type="Proteomes" id="UP000192596"/>
    </source>
</evidence>
<gene>
    <name evidence="2" type="ORF">B0A48_15379</name>
</gene>
<feature type="compositionally biased region" description="Polar residues" evidence="1">
    <location>
        <begin position="10"/>
        <end position="22"/>
    </location>
</feature>
<dbReference type="Proteomes" id="UP000192596">
    <property type="component" value="Unassembled WGS sequence"/>
</dbReference>
<comment type="caution">
    <text evidence="2">The sequence shown here is derived from an EMBL/GenBank/DDBJ whole genome shotgun (WGS) entry which is preliminary data.</text>
</comment>
<dbReference type="AlphaFoldDB" id="A0A1V8SHZ8"/>